<evidence type="ECO:0000313" key="1">
    <source>
        <dbReference type="EMBL" id="JAH00279.1"/>
    </source>
</evidence>
<dbReference type="AlphaFoldDB" id="A0A0E9P6Z8"/>
<dbReference type="EMBL" id="GBXM01108298">
    <property type="protein sequence ID" value="JAH00279.1"/>
    <property type="molecule type" value="Transcribed_RNA"/>
</dbReference>
<reference evidence="1" key="2">
    <citation type="journal article" date="2015" name="Fish Shellfish Immunol.">
        <title>Early steps in the European eel (Anguilla anguilla)-Vibrio vulnificus interaction in the gills: Role of the RtxA13 toxin.</title>
        <authorList>
            <person name="Callol A."/>
            <person name="Pajuelo D."/>
            <person name="Ebbesson L."/>
            <person name="Teles M."/>
            <person name="MacKenzie S."/>
            <person name="Amaro C."/>
        </authorList>
    </citation>
    <scope>NUCLEOTIDE SEQUENCE</scope>
</reference>
<reference evidence="1" key="1">
    <citation type="submission" date="2014-11" db="EMBL/GenBank/DDBJ databases">
        <authorList>
            <person name="Amaro Gonzalez C."/>
        </authorList>
    </citation>
    <scope>NUCLEOTIDE SEQUENCE</scope>
</reference>
<accession>A0A0E9P6Z8</accession>
<protein>
    <submittedName>
        <fullName evidence="1">Uncharacterized protein</fullName>
    </submittedName>
</protein>
<organism evidence="1">
    <name type="scientific">Anguilla anguilla</name>
    <name type="common">European freshwater eel</name>
    <name type="synonym">Muraena anguilla</name>
    <dbReference type="NCBI Taxonomy" id="7936"/>
    <lineage>
        <taxon>Eukaryota</taxon>
        <taxon>Metazoa</taxon>
        <taxon>Chordata</taxon>
        <taxon>Craniata</taxon>
        <taxon>Vertebrata</taxon>
        <taxon>Euteleostomi</taxon>
        <taxon>Actinopterygii</taxon>
        <taxon>Neopterygii</taxon>
        <taxon>Teleostei</taxon>
        <taxon>Anguilliformes</taxon>
        <taxon>Anguillidae</taxon>
        <taxon>Anguilla</taxon>
    </lineage>
</organism>
<proteinExistence type="predicted"/>
<sequence length="74" mass="8290">MKAYLGTAFMSGSKVATQVSTNTRRGTWLAWTTEISMLMRSPRKKTLDALSSCQLSAMILKEKTSRSSADRVEW</sequence>
<name>A0A0E9P6Z8_ANGAN</name>